<dbReference type="OrthoDB" id="9773571at2"/>
<evidence type="ECO:0000256" key="4">
    <source>
        <dbReference type="RuleBase" id="RU362026"/>
    </source>
</evidence>
<dbReference type="Gene3D" id="3.40.50.150">
    <property type="entry name" value="Vaccinia Virus protein VP39"/>
    <property type="match status" value="1"/>
</dbReference>
<dbReference type="EC" id="2.1.1.-" evidence="4"/>
<comment type="caution">
    <text evidence="6">The sequence shown here is derived from an EMBL/GenBank/DDBJ whole genome shotgun (WGS) entry which is preliminary data.</text>
</comment>
<dbReference type="RefSeq" id="WP_160738048.1">
    <property type="nucleotide sequence ID" value="NZ_WTYQ01000001.1"/>
</dbReference>
<keyword evidence="2 6" id="KW-0808">Transferase</keyword>
<dbReference type="GO" id="GO:0008170">
    <property type="term" value="F:N-methyltransferase activity"/>
    <property type="evidence" value="ECO:0007669"/>
    <property type="project" value="InterPro"/>
</dbReference>
<comment type="catalytic activity">
    <reaction evidence="3">
        <text>a 2'-deoxyadenosine in DNA + S-adenosyl-L-methionine = an N(6)-methyl-2'-deoxyadenosine in DNA + S-adenosyl-L-homocysteine + H(+)</text>
        <dbReference type="Rhea" id="RHEA:15197"/>
        <dbReference type="Rhea" id="RHEA-COMP:12418"/>
        <dbReference type="Rhea" id="RHEA-COMP:12419"/>
        <dbReference type="ChEBI" id="CHEBI:15378"/>
        <dbReference type="ChEBI" id="CHEBI:57856"/>
        <dbReference type="ChEBI" id="CHEBI:59789"/>
        <dbReference type="ChEBI" id="CHEBI:90615"/>
        <dbReference type="ChEBI" id="CHEBI:90616"/>
        <dbReference type="EC" id="2.1.1.72"/>
    </reaction>
</comment>
<dbReference type="GO" id="GO:0009007">
    <property type="term" value="F:site-specific DNA-methyltransferase (adenine-specific) activity"/>
    <property type="evidence" value="ECO:0007669"/>
    <property type="project" value="UniProtKB-EC"/>
</dbReference>
<evidence type="ECO:0000256" key="2">
    <source>
        <dbReference type="ARBA" id="ARBA00022679"/>
    </source>
</evidence>
<dbReference type="InterPro" id="IPR002941">
    <property type="entry name" value="DNA_methylase_N4/N6"/>
</dbReference>
<dbReference type="InterPro" id="IPR029063">
    <property type="entry name" value="SAM-dependent_MTases_sf"/>
</dbReference>
<evidence type="ECO:0000259" key="5">
    <source>
        <dbReference type="Pfam" id="PF01555"/>
    </source>
</evidence>
<comment type="similarity">
    <text evidence="4">Belongs to the N(4)/N(6)-methyltransferase family.</text>
</comment>
<dbReference type="Pfam" id="PF01555">
    <property type="entry name" value="N6_N4_Mtase"/>
    <property type="match status" value="1"/>
</dbReference>
<keyword evidence="1 6" id="KW-0489">Methyltransferase</keyword>
<dbReference type="GO" id="GO:0003677">
    <property type="term" value="F:DNA binding"/>
    <property type="evidence" value="ECO:0007669"/>
    <property type="project" value="InterPro"/>
</dbReference>
<dbReference type="AlphaFoldDB" id="A0A845A7Q1"/>
<dbReference type="SUPFAM" id="SSF53335">
    <property type="entry name" value="S-adenosyl-L-methionine-dependent methyltransferases"/>
    <property type="match status" value="1"/>
</dbReference>
<evidence type="ECO:0000256" key="3">
    <source>
        <dbReference type="ARBA" id="ARBA00047942"/>
    </source>
</evidence>
<evidence type="ECO:0000313" key="6">
    <source>
        <dbReference type="EMBL" id="MXP24855.1"/>
    </source>
</evidence>
<dbReference type="InterPro" id="IPR001091">
    <property type="entry name" value="RM_Methyltransferase"/>
</dbReference>
<reference evidence="6 7" key="1">
    <citation type="submission" date="2019-12" db="EMBL/GenBank/DDBJ databases">
        <title>Genomic-based taxomic classification of the family Erythrobacteraceae.</title>
        <authorList>
            <person name="Xu L."/>
        </authorList>
    </citation>
    <scope>NUCLEOTIDE SEQUENCE [LARGE SCALE GENOMIC DNA]</scope>
    <source>
        <strain evidence="6 7">DSM 18604</strain>
    </source>
</reference>
<name>A0A845A7Q1_9SPHN</name>
<dbReference type="EMBL" id="WTYQ01000001">
    <property type="protein sequence ID" value="MXP24855.1"/>
    <property type="molecule type" value="Genomic_DNA"/>
</dbReference>
<sequence>MTSPVTIGPATLYLGDAYKIRPKLGFMDADVMDPPYRFNNSGGGAYRKARGASDQIVAEGLDRGFDHSIIDPALSGAVVVFCHNDQIGELVGDMVQGEDDALLVADMFARLRPRFHRAALCVWLKTNPPPHRNKHYIADMEPYIHAWNKGYHPVGEHHDMHRHIAASSMPSKVFGHPTVKPLPVMNKIVTNVQGKRICDPFMGTGSTGISAIRAGKQFWGIEKNPKHFETACARITAAVQEMEAVCGCA</sequence>
<organism evidence="6 7">
    <name type="scientific">Altericroceibacterium indicum</name>
    <dbReference type="NCBI Taxonomy" id="374177"/>
    <lineage>
        <taxon>Bacteria</taxon>
        <taxon>Pseudomonadati</taxon>
        <taxon>Pseudomonadota</taxon>
        <taxon>Alphaproteobacteria</taxon>
        <taxon>Sphingomonadales</taxon>
        <taxon>Erythrobacteraceae</taxon>
        <taxon>Altericroceibacterium</taxon>
    </lineage>
</organism>
<protein>
    <recommendedName>
        <fullName evidence="4">Methyltransferase</fullName>
        <ecNumber evidence="4">2.1.1.-</ecNumber>
    </recommendedName>
</protein>
<evidence type="ECO:0000256" key="1">
    <source>
        <dbReference type="ARBA" id="ARBA00022603"/>
    </source>
</evidence>
<dbReference type="Proteomes" id="UP000460561">
    <property type="component" value="Unassembled WGS sequence"/>
</dbReference>
<dbReference type="PRINTS" id="PR00508">
    <property type="entry name" value="S21N4MTFRASE"/>
</dbReference>
<evidence type="ECO:0000313" key="7">
    <source>
        <dbReference type="Proteomes" id="UP000460561"/>
    </source>
</evidence>
<feature type="domain" description="DNA methylase N-4/N-6" evidence="5">
    <location>
        <begin position="75"/>
        <end position="231"/>
    </location>
</feature>
<proteinExistence type="inferred from homology"/>
<dbReference type="GO" id="GO:0032259">
    <property type="term" value="P:methylation"/>
    <property type="evidence" value="ECO:0007669"/>
    <property type="project" value="UniProtKB-KW"/>
</dbReference>
<keyword evidence="7" id="KW-1185">Reference proteome</keyword>
<accession>A0A845A7Q1</accession>
<gene>
    <name evidence="6" type="ORF">GRI39_02180</name>
</gene>